<evidence type="ECO:0000313" key="3">
    <source>
        <dbReference type="Proteomes" id="UP000223968"/>
    </source>
</evidence>
<evidence type="ECO:0000313" key="2">
    <source>
        <dbReference type="EMBL" id="PGH17160.1"/>
    </source>
</evidence>
<gene>
    <name evidence="2" type="ORF">AJ79_01298</name>
</gene>
<dbReference type="EMBL" id="PDNB01000012">
    <property type="protein sequence ID" value="PGH17160.1"/>
    <property type="molecule type" value="Genomic_DNA"/>
</dbReference>
<accession>A0A2B7Y7H7</accession>
<comment type="caution">
    <text evidence="2">The sequence shown here is derived from an EMBL/GenBank/DDBJ whole genome shotgun (WGS) entry which is preliminary data.</text>
</comment>
<name>A0A2B7Y7H7_9EURO</name>
<protein>
    <submittedName>
        <fullName evidence="2">Uncharacterized protein</fullName>
    </submittedName>
</protein>
<feature type="region of interest" description="Disordered" evidence="1">
    <location>
        <begin position="1"/>
        <end position="43"/>
    </location>
</feature>
<dbReference type="AlphaFoldDB" id="A0A2B7Y7H7"/>
<proteinExistence type="predicted"/>
<keyword evidence="3" id="KW-1185">Reference proteome</keyword>
<organism evidence="2 3">
    <name type="scientific">Helicocarpus griseus UAMH5409</name>
    <dbReference type="NCBI Taxonomy" id="1447875"/>
    <lineage>
        <taxon>Eukaryota</taxon>
        <taxon>Fungi</taxon>
        <taxon>Dikarya</taxon>
        <taxon>Ascomycota</taxon>
        <taxon>Pezizomycotina</taxon>
        <taxon>Eurotiomycetes</taxon>
        <taxon>Eurotiomycetidae</taxon>
        <taxon>Onygenales</taxon>
        <taxon>Ajellomycetaceae</taxon>
        <taxon>Helicocarpus</taxon>
    </lineage>
</organism>
<dbReference type="Proteomes" id="UP000223968">
    <property type="component" value="Unassembled WGS sequence"/>
</dbReference>
<reference evidence="2 3" key="1">
    <citation type="submission" date="2017-10" db="EMBL/GenBank/DDBJ databases">
        <title>Comparative genomics in systemic dimorphic fungi from Ajellomycetaceae.</title>
        <authorList>
            <person name="Munoz J.F."/>
            <person name="Mcewen J.G."/>
            <person name="Clay O.K."/>
            <person name="Cuomo C.A."/>
        </authorList>
    </citation>
    <scope>NUCLEOTIDE SEQUENCE [LARGE SCALE GENOMIC DNA]</scope>
    <source>
        <strain evidence="2 3">UAMH5409</strain>
    </source>
</reference>
<evidence type="ECO:0000256" key="1">
    <source>
        <dbReference type="SAM" id="MobiDB-lite"/>
    </source>
</evidence>
<sequence>MQPITTEGHLVKAASLQSTTSRSCASDTTDLAGTAESGSAAEPSVGAWATPLALFELLESGHFAGVGAANLIWGRNSNSRKEGDGESRELHF</sequence>
<feature type="compositionally biased region" description="Polar residues" evidence="1">
    <location>
        <begin position="15"/>
        <end position="31"/>
    </location>
</feature>